<sequence>MTAVAVSQHPASVDAYIRAGWHLVPIPHGTKGPQTAGWNRRENTLKSHLQLPQGWGIGLAHAYSGTMALDVDDWDRASFELMLQGISLQALYDAPDAVIVDSGRQGHGKLLYAMPFGLALPTRRITHDGTTLYELRCATTNGMTVQDVLPPSIHPLTNQPYRWAGRGHWTRLPQIPDALLRMWSDLLDRDKARALPTTSPVKASWSEIEGALSAISPDCSREEWITVGMALHYAGTLLQQPDQALYLWDEWSQPSPKYPGQKEVMTQWNSFRPDKATSVKLGSLFHLATRYGWTRPAPDVTTMFAGTQAATPAKVELDLKPPAPELNLDLMPPELATAAMSISEAVGCDPLVPLWAGLATVSAAMDARSRLELRPGFKVPPVLWAMTIGNPADKKTPGSAPLFDILKELEVEDRPRYRQALQVFEGLEARHEAARKAYLDAAKDTDSLLSGTMPQGYGDAPVPPSPLRILTSDVTSQKLIRLSADNPRGIMTYLDEMNSWVDKLVDPRSQEQKSAWTMAFEAKSYRMDRVGAGEIEAENYAVSIYGNIQPRVFRDAVHKMSKDGLLQRFIPVVLRDGMTRLGKPTRQHQQNLAAFNQMVRVVFGLPAMTYTLAPDAEDAYVEFQKWYHQRLADEKLLKVNDVYLQAFGKLEGLVGRIILLLHVMLDPYGIRVSKETVERGVALARTYIVPAMRYTYNGDMVNSTSFDQWVMEHVIQYADKDTLTLSDIRASARRQVDGMSRQMQIDMILSAMYPLEQASWVMRVDEGGKEMQGVAQWAVNPQLREQFADHRRRVIEAKQRMMDHVYRDAVKRRPQVHGATEIAD</sequence>
<evidence type="ECO:0000313" key="3">
    <source>
        <dbReference type="EMBL" id="CAB4156097.1"/>
    </source>
</evidence>
<evidence type="ECO:0000313" key="4">
    <source>
        <dbReference type="EMBL" id="CAB4213474.1"/>
    </source>
</evidence>
<dbReference type="InterPro" id="IPR014819">
    <property type="entry name" value="PriCT_2"/>
</dbReference>
<organism evidence="2">
    <name type="scientific">uncultured Caudovirales phage</name>
    <dbReference type="NCBI Taxonomy" id="2100421"/>
    <lineage>
        <taxon>Viruses</taxon>
        <taxon>Duplodnaviria</taxon>
        <taxon>Heunggongvirae</taxon>
        <taxon>Uroviricota</taxon>
        <taxon>Caudoviricetes</taxon>
        <taxon>Peduoviridae</taxon>
        <taxon>Maltschvirus</taxon>
        <taxon>Maltschvirus maltsch</taxon>
    </lineage>
</organism>
<dbReference type="Pfam" id="PF13148">
    <property type="entry name" value="DUF3987"/>
    <property type="match status" value="1"/>
</dbReference>
<dbReference type="InterPro" id="IPR025048">
    <property type="entry name" value="DUF3987"/>
</dbReference>
<evidence type="ECO:0000259" key="1">
    <source>
        <dbReference type="SMART" id="SM00943"/>
    </source>
</evidence>
<dbReference type="SUPFAM" id="SSF56747">
    <property type="entry name" value="Prim-pol domain"/>
    <property type="match status" value="1"/>
</dbReference>
<dbReference type="EMBL" id="LR796370">
    <property type="protein sequence ID" value="CAB4140542.1"/>
    <property type="molecule type" value="Genomic_DNA"/>
</dbReference>
<dbReference type="EMBL" id="LR797399">
    <property type="protein sequence ID" value="CAB4213474.1"/>
    <property type="molecule type" value="Genomic_DNA"/>
</dbReference>
<proteinExistence type="predicted"/>
<feature type="domain" description="DNA primase/polymerase bifunctional N-terminal" evidence="1">
    <location>
        <begin position="13"/>
        <end position="179"/>
    </location>
</feature>
<dbReference type="Pfam" id="PF09250">
    <property type="entry name" value="Prim-Pol"/>
    <property type="match status" value="1"/>
</dbReference>
<protein>
    <submittedName>
        <fullName evidence="2">DNA primase/polymerase, bifunctional, N-terminal</fullName>
    </submittedName>
</protein>
<name>A0A6J5M2V1_9CAUD</name>
<dbReference type="GO" id="GO:0016817">
    <property type="term" value="F:hydrolase activity, acting on acid anhydrides"/>
    <property type="evidence" value="ECO:0007669"/>
    <property type="project" value="InterPro"/>
</dbReference>
<dbReference type="Pfam" id="PF08707">
    <property type="entry name" value="PriCT_2"/>
    <property type="match status" value="1"/>
</dbReference>
<dbReference type="SMART" id="SM00943">
    <property type="entry name" value="Prim-Pol"/>
    <property type="match status" value="1"/>
</dbReference>
<dbReference type="EMBL" id="LR796626">
    <property type="protein sequence ID" value="CAB4156097.1"/>
    <property type="molecule type" value="Genomic_DNA"/>
</dbReference>
<evidence type="ECO:0000313" key="2">
    <source>
        <dbReference type="EMBL" id="CAB4140542.1"/>
    </source>
</evidence>
<accession>A0A6J5M2V1</accession>
<gene>
    <name evidence="4" type="ORF">UFOVP1449_29</name>
    <name evidence="2" type="ORF">UFOVP400_34</name>
    <name evidence="3" type="ORF">UFOVP669_43</name>
</gene>
<dbReference type="InterPro" id="IPR015330">
    <property type="entry name" value="DNA_primase/pol_bifunc_N"/>
</dbReference>
<reference evidence="2" key="1">
    <citation type="submission" date="2020-04" db="EMBL/GenBank/DDBJ databases">
        <authorList>
            <person name="Chiriac C."/>
            <person name="Salcher M."/>
            <person name="Ghai R."/>
            <person name="Kavagutti S V."/>
        </authorList>
    </citation>
    <scope>NUCLEOTIDE SEQUENCE</scope>
</reference>